<sequence>MDLKGTIKYIRNGKPVWDRKFIGDYYGSDRFEEEVEKKIVGESIASQLPGRQNGGAADAYRHILLAAELVRLYETDAAYRILFNHELDETGGADNGLDMWNNAIGMKIGKHVRDNKGGWEDIVRLSRAAIVGSFTEGNYDQIKNWKRRSADDGIRIAFDQDTELQSGSWFGESSFDDYASRFNRTYAFRAREGEIVLEGGKLVIPPIAVTSPQFWSTNPKVQVKGKDVELSVQQSQFPTPAWFEGQGFVYETGNAAPILSFSPKQLRIRLQPEEFPVLSFEPAWAGTSDVPLSNLQPVPGSSPILGPELTPAPQLKPSGPPAETLPEPGVVPDQNKKASFEGKAGGIVDLSAESHAPPSPLSRSQGLDPEPVEFEHRRTAAESQDPTLEFEAISERTKSEYIARRTSYDTYRRLGLTPEEEAQAVEEFRALVKESYVDMGGDMEAAQLLAARLFAFDWGLSAFAQAPEGTVLKHPVEKVYPELEDAGHDYIRGDVEAFLEAQGIKAARWYLTPNEKTGRDRKKAWMDDQGYGPRMTLAYDDDTGGQHVVTDSYQADIRGPRLKQTDAYNRALGEQAAHYGFEDPVAAARAKLSGAKQTGAMQTGAAIPVPRAKPSPKPTSKPTGQAVISRV</sequence>
<feature type="region of interest" description="Disordered" evidence="1">
    <location>
        <begin position="597"/>
        <end position="631"/>
    </location>
</feature>
<accession>A0ABT3QY52</accession>
<dbReference type="EMBL" id="JAPEVI010000003">
    <property type="protein sequence ID" value="MCX2721837.1"/>
    <property type="molecule type" value="Genomic_DNA"/>
</dbReference>
<dbReference type="RefSeq" id="WP_265961544.1">
    <property type="nucleotide sequence ID" value="NZ_JAPEVI010000003.1"/>
</dbReference>
<gene>
    <name evidence="2" type="ORF">ON753_05365</name>
</gene>
<evidence type="ECO:0000313" key="2">
    <source>
        <dbReference type="EMBL" id="MCX2721837.1"/>
    </source>
</evidence>
<keyword evidence="3" id="KW-1185">Reference proteome</keyword>
<organism evidence="2 3">
    <name type="scientific">Roseibium salinum</name>
    <dbReference type="NCBI Taxonomy" id="1604349"/>
    <lineage>
        <taxon>Bacteria</taxon>
        <taxon>Pseudomonadati</taxon>
        <taxon>Pseudomonadota</taxon>
        <taxon>Alphaproteobacteria</taxon>
        <taxon>Hyphomicrobiales</taxon>
        <taxon>Stappiaceae</taxon>
        <taxon>Roseibium</taxon>
    </lineage>
</organism>
<reference evidence="2 3" key="1">
    <citation type="journal article" date="2016" name="Int. J. Syst. Evol. Microbiol.">
        <title>Labrenzia salina sp. nov., isolated from the rhizosphere of the halophyte Arthrocnemum macrostachyum.</title>
        <authorList>
            <person name="Camacho M."/>
            <person name="Redondo-Gomez S."/>
            <person name="Rodriguez-Llorente I."/>
            <person name="Rohde M."/>
            <person name="Sproer C."/>
            <person name="Schumann P."/>
            <person name="Klenk H.P."/>
            <person name="Montero-Calasanz M.D.C."/>
        </authorList>
    </citation>
    <scope>NUCLEOTIDE SEQUENCE [LARGE SCALE GENOMIC DNA]</scope>
    <source>
        <strain evidence="2 3">DSM 29163</strain>
    </source>
</reference>
<proteinExistence type="predicted"/>
<evidence type="ECO:0000313" key="3">
    <source>
        <dbReference type="Proteomes" id="UP001300261"/>
    </source>
</evidence>
<evidence type="ECO:0000256" key="1">
    <source>
        <dbReference type="SAM" id="MobiDB-lite"/>
    </source>
</evidence>
<feature type="region of interest" description="Disordered" evidence="1">
    <location>
        <begin position="350"/>
        <end position="385"/>
    </location>
</feature>
<feature type="region of interest" description="Disordered" evidence="1">
    <location>
        <begin position="294"/>
        <end position="337"/>
    </location>
</feature>
<name>A0ABT3QY52_9HYPH</name>
<comment type="caution">
    <text evidence="2">The sequence shown here is derived from an EMBL/GenBank/DDBJ whole genome shotgun (WGS) entry which is preliminary data.</text>
</comment>
<dbReference type="Proteomes" id="UP001300261">
    <property type="component" value="Unassembled WGS sequence"/>
</dbReference>
<protein>
    <submittedName>
        <fullName evidence="2">Uncharacterized protein</fullName>
    </submittedName>
</protein>